<evidence type="ECO:0000256" key="3">
    <source>
        <dbReference type="ARBA" id="ARBA00022692"/>
    </source>
</evidence>
<feature type="domain" description="G-protein coupled receptors family 1 profile" evidence="11">
    <location>
        <begin position="111"/>
        <end position="164"/>
    </location>
</feature>
<feature type="compositionally biased region" description="Low complexity" evidence="9">
    <location>
        <begin position="56"/>
        <end position="74"/>
    </location>
</feature>
<dbReference type="Proteomes" id="UP000735302">
    <property type="component" value="Unassembled WGS sequence"/>
</dbReference>
<feature type="transmembrane region" description="Helical" evidence="10">
    <location>
        <begin position="94"/>
        <end position="121"/>
    </location>
</feature>
<organism evidence="12 13">
    <name type="scientific">Plakobranchus ocellatus</name>
    <dbReference type="NCBI Taxonomy" id="259542"/>
    <lineage>
        <taxon>Eukaryota</taxon>
        <taxon>Metazoa</taxon>
        <taxon>Spiralia</taxon>
        <taxon>Lophotrochozoa</taxon>
        <taxon>Mollusca</taxon>
        <taxon>Gastropoda</taxon>
        <taxon>Heterobranchia</taxon>
        <taxon>Euthyneura</taxon>
        <taxon>Panpulmonata</taxon>
        <taxon>Sacoglossa</taxon>
        <taxon>Placobranchoidea</taxon>
        <taxon>Plakobranchidae</taxon>
        <taxon>Plakobranchus</taxon>
    </lineage>
</organism>
<evidence type="ECO:0000259" key="11">
    <source>
        <dbReference type="PROSITE" id="PS50262"/>
    </source>
</evidence>
<evidence type="ECO:0000256" key="1">
    <source>
        <dbReference type="ARBA" id="ARBA00004651"/>
    </source>
</evidence>
<evidence type="ECO:0000256" key="10">
    <source>
        <dbReference type="SAM" id="Phobius"/>
    </source>
</evidence>
<dbReference type="PRINTS" id="PR00237">
    <property type="entry name" value="GPCRRHODOPSN"/>
</dbReference>
<keyword evidence="5" id="KW-0297">G-protein coupled receptor</keyword>
<dbReference type="Gene3D" id="1.20.1070.10">
    <property type="entry name" value="Rhodopsin 7-helix transmembrane proteins"/>
    <property type="match status" value="1"/>
</dbReference>
<dbReference type="EMBL" id="BLXT01006878">
    <property type="protein sequence ID" value="GFO34161.1"/>
    <property type="molecule type" value="Genomic_DNA"/>
</dbReference>
<name>A0AAV4CQM7_9GAST</name>
<dbReference type="GO" id="GO:0005886">
    <property type="term" value="C:plasma membrane"/>
    <property type="evidence" value="ECO:0007669"/>
    <property type="project" value="UniProtKB-SubCell"/>
</dbReference>
<dbReference type="GO" id="GO:0043410">
    <property type="term" value="P:positive regulation of MAPK cascade"/>
    <property type="evidence" value="ECO:0007669"/>
    <property type="project" value="TreeGrafter"/>
</dbReference>
<dbReference type="GO" id="GO:0071880">
    <property type="term" value="P:adenylate cyclase-activating adrenergic receptor signaling pathway"/>
    <property type="evidence" value="ECO:0007669"/>
    <property type="project" value="TreeGrafter"/>
</dbReference>
<evidence type="ECO:0000313" key="12">
    <source>
        <dbReference type="EMBL" id="GFO34161.1"/>
    </source>
</evidence>
<proteinExistence type="predicted"/>
<dbReference type="InterPro" id="IPR017452">
    <property type="entry name" value="GPCR_Rhodpsn_7TM"/>
</dbReference>
<keyword evidence="6 10" id="KW-0472">Membrane</keyword>
<keyword evidence="3 10" id="KW-0812">Transmembrane</keyword>
<dbReference type="PROSITE" id="PS50262">
    <property type="entry name" value="G_PROTEIN_RECEP_F1_2"/>
    <property type="match status" value="1"/>
</dbReference>
<keyword evidence="8" id="KW-0807">Transducer</keyword>
<evidence type="ECO:0000256" key="5">
    <source>
        <dbReference type="ARBA" id="ARBA00023040"/>
    </source>
</evidence>
<evidence type="ECO:0000256" key="8">
    <source>
        <dbReference type="ARBA" id="ARBA00023224"/>
    </source>
</evidence>
<reference evidence="12 13" key="1">
    <citation type="journal article" date="2021" name="Elife">
        <title>Chloroplast acquisition without the gene transfer in kleptoplastic sea slugs, Plakobranchus ocellatus.</title>
        <authorList>
            <person name="Maeda T."/>
            <person name="Takahashi S."/>
            <person name="Yoshida T."/>
            <person name="Shimamura S."/>
            <person name="Takaki Y."/>
            <person name="Nagai Y."/>
            <person name="Toyoda A."/>
            <person name="Suzuki Y."/>
            <person name="Arimoto A."/>
            <person name="Ishii H."/>
            <person name="Satoh N."/>
            <person name="Nishiyama T."/>
            <person name="Hasebe M."/>
            <person name="Maruyama T."/>
            <person name="Minagawa J."/>
            <person name="Obokata J."/>
            <person name="Shigenobu S."/>
        </authorList>
    </citation>
    <scope>NUCLEOTIDE SEQUENCE [LARGE SCALE GENOMIC DNA]</scope>
</reference>
<evidence type="ECO:0000256" key="6">
    <source>
        <dbReference type="ARBA" id="ARBA00023136"/>
    </source>
</evidence>
<dbReference type="GO" id="GO:0004930">
    <property type="term" value="F:G protein-coupled receptor activity"/>
    <property type="evidence" value="ECO:0007669"/>
    <property type="project" value="UniProtKB-KW"/>
</dbReference>
<dbReference type="PANTHER" id="PTHR24248:SF200">
    <property type="entry name" value="5-HYDROXYTRYPTAMINE RECEPTOR 1B-LIKE ISOFORM X1"/>
    <property type="match status" value="1"/>
</dbReference>
<keyword evidence="2" id="KW-1003">Cell membrane</keyword>
<feature type="region of interest" description="Disordered" evidence="9">
    <location>
        <begin position="54"/>
        <end position="74"/>
    </location>
</feature>
<accession>A0AAV4CQM7</accession>
<evidence type="ECO:0000256" key="2">
    <source>
        <dbReference type="ARBA" id="ARBA00022475"/>
    </source>
</evidence>
<dbReference type="AlphaFoldDB" id="A0AAV4CQM7"/>
<dbReference type="Pfam" id="PF00001">
    <property type="entry name" value="7tm_1"/>
    <property type="match status" value="1"/>
</dbReference>
<comment type="caution">
    <text evidence="12">The sequence shown here is derived from an EMBL/GenBank/DDBJ whole genome shotgun (WGS) entry which is preliminary data.</text>
</comment>
<dbReference type="PANTHER" id="PTHR24248">
    <property type="entry name" value="ADRENERGIC RECEPTOR-RELATED G-PROTEIN COUPLED RECEPTOR"/>
    <property type="match status" value="1"/>
</dbReference>
<evidence type="ECO:0000256" key="9">
    <source>
        <dbReference type="SAM" id="MobiDB-lite"/>
    </source>
</evidence>
<dbReference type="SUPFAM" id="SSF81321">
    <property type="entry name" value="Family A G protein-coupled receptor-like"/>
    <property type="match status" value="1"/>
</dbReference>
<evidence type="ECO:0000256" key="4">
    <source>
        <dbReference type="ARBA" id="ARBA00022989"/>
    </source>
</evidence>
<keyword evidence="7 12" id="KW-0675">Receptor</keyword>
<gene>
    <name evidence="12" type="ORF">PoB_006066600</name>
</gene>
<evidence type="ECO:0000313" key="13">
    <source>
        <dbReference type="Proteomes" id="UP000735302"/>
    </source>
</evidence>
<dbReference type="InterPro" id="IPR000276">
    <property type="entry name" value="GPCR_Rhodpsn"/>
</dbReference>
<sequence>MSNTSTPIPLFGFTSALSLHEPNGIVLNRTLVSNASSGTTLIINTNYNMHNGSLTSNANDSSGSSSNNNSGAANGTASSGIPNWSLTVYSQEHLILTSVILGLFVLCCIIGNCFVIAAVILERSLHNVANYLILSLAVADLMVAVLVMPLSVVSEISKVGQLLN</sequence>
<feature type="transmembrane region" description="Helical" evidence="10">
    <location>
        <begin position="128"/>
        <end position="152"/>
    </location>
</feature>
<evidence type="ECO:0000256" key="7">
    <source>
        <dbReference type="ARBA" id="ARBA00023170"/>
    </source>
</evidence>
<protein>
    <submittedName>
        <fullName evidence="12">5-hydroxytryptamine receptor</fullName>
    </submittedName>
</protein>
<comment type="subcellular location">
    <subcellularLocation>
        <location evidence="1">Cell membrane</location>
        <topology evidence="1">Multi-pass membrane protein</topology>
    </subcellularLocation>
</comment>
<keyword evidence="13" id="KW-1185">Reference proteome</keyword>
<keyword evidence="4 10" id="KW-1133">Transmembrane helix</keyword>